<protein>
    <submittedName>
        <fullName evidence="2">Uncharacterized protein</fullName>
    </submittedName>
</protein>
<feature type="region of interest" description="Disordered" evidence="1">
    <location>
        <begin position="162"/>
        <end position="190"/>
    </location>
</feature>
<dbReference type="Proteomes" id="UP000235023">
    <property type="component" value="Unassembled WGS sequence"/>
</dbReference>
<reference evidence="3" key="1">
    <citation type="submission" date="2017-12" db="EMBL/GenBank/DDBJ databases">
        <authorList>
            <consortium name="DOE Joint Genome Institute"/>
            <person name="Mondo S.J."/>
            <person name="Kjaerbolling I."/>
            <person name="Vesth T.C."/>
            <person name="Frisvad J.C."/>
            <person name="Nybo J.L."/>
            <person name="Theobald S."/>
            <person name="Kuo A."/>
            <person name="Bowyer P."/>
            <person name="Matsuda Y."/>
            <person name="Lyhne E.K."/>
            <person name="Kogle M.E."/>
            <person name="Clum A."/>
            <person name="Lipzen A."/>
            <person name="Salamov A."/>
            <person name="Ngan C.Y."/>
            <person name="Daum C."/>
            <person name="Chiniquy J."/>
            <person name="Barry K."/>
            <person name="LaButti K."/>
            <person name="Haridas S."/>
            <person name="Simmons B.A."/>
            <person name="Magnuson J.K."/>
            <person name="Mortensen U.H."/>
            <person name="Larsen T.O."/>
            <person name="Grigoriev I.V."/>
            <person name="Baker S.E."/>
            <person name="Andersen M.R."/>
            <person name="Nordberg H.P."/>
            <person name="Cantor M.N."/>
            <person name="Hua S.X."/>
        </authorList>
    </citation>
    <scope>NUCLEOTIDE SEQUENCE [LARGE SCALE GENOMIC DNA]</scope>
    <source>
        <strain evidence="3">IBT 19404</strain>
    </source>
</reference>
<sequence length="356" mass="39741">MSGFQELLNSQHHLTTYHLYHDGAKHVLISPEKQSKDARKARKRNTTKYAADTTTADPPGSFYMHRPFLSFHSAPRTLRDGGAKTGAPICIMNGSPLWTRWNLQFGEEELAQALDPRGVVAWQSRSNANNSRDNDDTALKGYKVRSWRLWGESGKAYHREVNAARKQDKPDLRRPSDKGSSAASCTEDEGETRDAVRAAYASSLKWVSPISSRARWYQMTHDGIDLVWKGTRDLRRGQSMRRCLMPFHHLKLVARLPPLFVGDRDSEVLLAQYSSSWGSDKQGSLVILDEVVSRIFDRGRSLSESSGLHGAKRADHLKRVYNLILTTALCMIVGEEQKRGIIVAVLALVADAAGGG</sequence>
<dbReference type="EMBL" id="KZ559524">
    <property type="protein sequence ID" value="PLN82792.1"/>
    <property type="molecule type" value="Genomic_DNA"/>
</dbReference>
<evidence type="ECO:0000313" key="2">
    <source>
        <dbReference type="EMBL" id="PLN82792.1"/>
    </source>
</evidence>
<name>A0A2J5HZC6_9EURO</name>
<dbReference type="AlphaFoldDB" id="A0A2J5HZC6"/>
<feature type="region of interest" description="Disordered" evidence="1">
    <location>
        <begin position="30"/>
        <end position="58"/>
    </location>
</feature>
<evidence type="ECO:0000256" key="1">
    <source>
        <dbReference type="SAM" id="MobiDB-lite"/>
    </source>
</evidence>
<organism evidence="2 3">
    <name type="scientific">Aspergillus taichungensis</name>
    <dbReference type="NCBI Taxonomy" id="482145"/>
    <lineage>
        <taxon>Eukaryota</taxon>
        <taxon>Fungi</taxon>
        <taxon>Dikarya</taxon>
        <taxon>Ascomycota</taxon>
        <taxon>Pezizomycotina</taxon>
        <taxon>Eurotiomycetes</taxon>
        <taxon>Eurotiomycetidae</taxon>
        <taxon>Eurotiales</taxon>
        <taxon>Aspergillaceae</taxon>
        <taxon>Aspergillus</taxon>
        <taxon>Aspergillus subgen. Circumdati</taxon>
    </lineage>
</organism>
<proteinExistence type="predicted"/>
<evidence type="ECO:0000313" key="3">
    <source>
        <dbReference type="Proteomes" id="UP000235023"/>
    </source>
</evidence>
<feature type="compositionally biased region" description="Basic and acidic residues" evidence="1">
    <location>
        <begin position="162"/>
        <end position="177"/>
    </location>
</feature>
<gene>
    <name evidence="2" type="ORF">BDW42DRAFT_166161</name>
</gene>
<keyword evidence="3" id="KW-1185">Reference proteome</keyword>
<accession>A0A2J5HZC6</accession>
<dbReference type="OrthoDB" id="3924768at2759"/>